<dbReference type="InterPro" id="IPR036188">
    <property type="entry name" value="FAD/NAD-bd_sf"/>
</dbReference>
<name>A0ABX1FZA8_9MICC</name>
<comment type="caution">
    <text evidence="2">The sequence shown here is derived from an EMBL/GenBank/DDBJ whole genome shotgun (WGS) entry which is preliminary data.</text>
</comment>
<sequence>MVQQGNRGARRREDGNDPARLLLVGGGPRAAMLLERLAANHREVARGPLHVDIVDPFPAGAGRIWRDEQSGLLKLNSMAMDVSMFTDDSVSCQGPAVPGPSLWEWVCLLRNGEYPADAAAITAGGNELAHELGSLNADDFPTRRLQSAYLDWFLRHTINSLPPGVSVKIHRDTVVEIRPASSRGGHSVVLANSRVLLTDAVVLAVGHTESHPAASSRRFAQFAARIGSSVTYVPPAYTNDLDLSVLRAGEDVLVSGMGLAFIDLFVLLMEGRGGRFTPNPDSTLSYHPSGDEPVLHVGSRRGVPYLSKIRGALAGDTAAAPTFLNRTAIDGLLADHGRLNFREHLWPLIAKDAAYSYYRELFTAHPQRTCASWDSFARAFAVLPWYSTERTMLVEDSVPQAADRLDFEALDQPLASTTFDSPEQVHRAVRQVILRDLQLRDGGENSETLGLFLGLLGAYMGLGQVVSLDELDDLSRREVSGWWHGFFSYVDSGPPAHRLQELLALEDAGLIHFLGPNVRFSTDEVSGSFSADGVVEGHRLTARTLIEARLPETALQDTTNELLSSLYSRGVITAESTGTGKMLVDDQCRVVGRKGEKSSWLYAVGAGVSGWNAGAFSRPHSNSAPFRTTDALARTILLSTTVALDTATAPPMSETAFAASLDAMHRYVG</sequence>
<organism evidence="2 3">
    <name type="scientific">Paeniglutamicibacter terrestris</name>
    <dbReference type="NCBI Taxonomy" id="2723403"/>
    <lineage>
        <taxon>Bacteria</taxon>
        <taxon>Bacillati</taxon>
        <taxon>Actinomycetota</taxon>
        <taxon>Actinomycetes</taxon>
        <taxon>Micrococcales</taxon>
        <taxon>Micrococcaceae</taxon>
        <taxon>Paeniglutamicibacter</taxon>
    </lineage>
</organism>
<evidence type="ECO:0000259" key="1">
    <source>
        <dbReference type="Pfam" id="PF13454"/>
    </source>
</evidence>
<keyword evidence="3" id="KW-1185">Reference proteome</keyword>
<feature type="domain" description="FAD-dependent urate hydroxylase HpyO/Asp monooxygenase CreE-like FAD/NAD(P)-binding" evidence="1">
    <location>
        <begin position="23"/>
        <end position="207"/>
    </location>
</feature>
<dbReference type="EMBL" id="JAAWVT010000001">
    <property type="protein sequence ID" value="NKG19288.1"/>
    <property type="molecule type" value="Genomic_DNA"/>
</dbReference>
<dbReference type="InterPro" id="IPR038732">
    <property type="entry name" value="HpyO/CreE_NAD-binding"/>
</dbReference>
<accession>A0ABX1FZA8</accession>
<dbReference type="Pfam" id="PF13454">
    <property type="entry name" value="NAD_binding_9"/>
    <property type="match status" value="1"/>
</dbReference>
<dbReference type="PANTHER" id="PTHR40254:SF1">
    <property type="entry name" value="BLR0577 PROTEIN"/>
    <property type="match status" value="1"/>
</dbReference>
<protein>
    <submittedName>
        <fullName evidence="2">FAD/NAD(P)-binding protein</fullName>
    </submittedName>
</protein>
<evidence type="ECO:0000313" key="3">
    <source>
        <dbReference type="Proteomes" id="UP000746595"/>
    </source>
</evidence>
<gene>
    <name evidence="2" type="ORF">HED64_01040</name>
</gene>
<dbReference type="SUPFAM" id="SSF51905">
    <property type="entry name" value="FAD/NAD(P)-binding domain"/>
    <property type="match status" value="1"/>
</dbReference>
<reference evidence="2 3" key="1">
    <citation type="submission" date="2020-04" db="EMBL/GenBank/DDBJ databases">
        <title>Paeniglutamicibacter sp. ANT13_2, a novel actinomycete isolated from sediment in Antarctica.</title>
        <authorList>
            <person name="Sakdapetsiri C."/>
            <person name="Pinyakong O."/>
        </authorList>
    </citation>
    <scope>NUCLEOTIDE SEQUENCE [LARGE SCALE GENOMIC DNA]</scope>
    <source>
        <strain evidence="2 3">ANT13_2</strain>
    </source>
</reference>
<dbReference type="Proteomes" id="UP000746595">
    <property type="component" value="Unassembled WGS sequence"/>
</dbReference>
<dbReference type="Gene3D" id="3.50.50.60">
    <property type="entry name" value="FAD/NAD(P)-binding domain"/>
    <property type="match status" value="1"/>
</dbReference>
<dbReference type="PANTHER" id="PTHR40254">
    <property type="entry name" value="BLR0577 PROTEIN"/>
    <property type="match status" value="1"/>
</dbReference>
<evidence type="ECO:0000313" key="2">
    <source>
        <dbReference type="EMBL" id="NKG19288.1"/>
    </source>
</evidence>
<dbReference type="RefSeq" id="WP_168150281.1">
    <property type="nucleotide sequence ID" value="NZ_JAAWVT010000001.1"/>
</dbReference>
<dbReference type="InterPro" id="IPR052189">
    <property type="entry name" value="L-asp_N-monooxygenase_NS-form"/>
</dbReference>
<proteinExistence type="predicted"/>